<dbReference type="EMBL" id="ATHO01000014">
    <property type="protein sequence ID" value="EQB13795.1"/>
    <property type="molecule type" value="Genomic_DNA"/>
</dbReference>
<evidence type="ECO:0000256" key="1">
    <source>
        <dbReference type="SAM" id="MobiDB-lite"/>
    </source>
</evidence>
<proteinExistence type="predicted"/>
<protein>
    <submittedName>
        <fullName evidence="2">Uncharacterized protein</fullName>
    </submittedName>
</protein>
<dbReference type="RefSeq" id="WP_021236768.1">
    <property type="nucleotide sequence ID" value="NZ_ATHO01000014.1"/>
</dbReference>
<dbReference type="PATRIC" id="fig|1329909.3.peg.417"/>
<evidence type="ECO:0000313" key="3">
    <source>
        <dbReference type="Proteomes" id="UP000015525"/>
    </source>
</evidence>
<dbReference type="AlphaFoldDB" id="T0IPR7"/>
<reference evidence="2 3" key="1">
    <citation type="journal article" date="2013" name="Genome Announc.">
        <title>Draft Genome Sequence of Sphingobium quisquiliarum Strain P25T, a Novel Hexachlorocyclohexane (HCH)-Degrading Bacterium Isolated from an HCH Dumpsite.</title>
        <authorList>
            <person name="Kumar Singh A."/>
            <person name="Sangwan N."/>
            <person name="Sharma A."/>
            <person name="Gupta V."/>
            <person name="Khurana J.P."/>
            <person name="Lal R."/>
        </authorList>
    </citation>
    <scope>NUCLEOTIDE SEQUENCE [LARGE SCALE GENOMIC DNA]</scope>
    <source>
        <strain evidence="2 3">P25</strain>
    </source>
</reference>
<sequence length="67" mass="7347">MADKLTRQAAELRLILEQFRLWKSTLSSIDTAKPTGDRNMLDPGRVAMKSTDAGRPPDLLPCHSGPA</sequence>
<comment type="caution">
    <text evidence="2">The sequence shown here is derived from an EMBL/GenBank/DDBJ whole genome shotgun (WGS) entry which is preliminary data.</text>
</comment>
<keyword evidence="3" id="KW-1185">Reference proteome</keyword>
<organism evidence="2 3">
    <name type="scientific">Sphingobium quisquiliarum P25</name>
    <dbReference type="NCBI Taxonomy" id="1329909"/>
    <lineage>
        <taxon>Bacteria</taxon>
        <taxon>Pseudomonadati</taxon>
        <taxon>Pseudomonadota</taxon>
        <taxon>Alphaproteobacteria</taxon>
        <taxon>Sphingomonadales</taxon>
        <taxon>Sphingomonadaceae</taxon>
        <taxon>Sphingobium</taxon>
    </lineage>
</organism>
<name>T0IPR7_9SPHN</name>
<feature type="region of interest" description="Disordered" evidence="1">
    <location>
        <begin position="32"/>
        <end position="67"/>
    </location>
</feature>
<gene>
    <name evidence="2" type="ORF">L288_02230</name>
</gene>
<accession>T0IPR7</accession>
<evidence type="ECO:0000313" key="2">
    <source>
        <dbReference type="EMBL" id="EQB13795.1"/>
    </source>
</evidence>
<dbReference type="Proteomes" id="UP000015525">
    <property type="component" value="Unassembled WGS sequence"/>
</dbReference>